<evidence type="ECO:0000256" key="2">
    <source>
        <dbReference type="SAM" id="MobiDB-lite"/>
    </source>
</evidence>
<dbReference type="EnsemblPlants" id="Kaladp1071s0020.3.v1.1">
    <property type="protein sequence ID" value="Kaladp1071s0020.3.v1.1"/>
    <property type="gene ID" value="Kaladp1071s0020.v1.1"/>
</dbReference>
<dbReference type="EnsemblPlants" id="Kaladp1071s0020.2.v1.1">
    <property type="protein sequence ID" value="Kaladp1071s0020.2.v1.1"/>
    <property type="gene ID" value="Kaladp1071s0020.v1.1"/>
</dbReference>
<dbReference type="InterPro" id="IPR007529">
    <property type="entry name" value="Znf_HIT"/>
</dbReference>
<dbReference type="GO" id="GO:0006338">
    <property type="term" value="P:chromatin remodeling"/>
    <property type="evidence" value="ECO:0007669"/>
    <property type="project" value="InterPro"/>
</dbReference>
<feature type="compositionally biased region" description="Polar residues" evidence="2">
    <location>
        <begin position="32"/>
        <end position="54"/>
    </location>
</feature>
<keyword evidence="5" id="KW-1185">Reference proteome</keyword>
<dbReference type="Gramene" id="Kaladp1071s0020.2.v1.1">
    <property type="protein sequence ID" value="Kaladp1071s0020.2.v1.1"/>
    <property type="gene ID" value="Kaladp1071s0020.v1.1"/>
</dbReference>
<dbReference type="Pfam" id="PF04795">
    <property type="entry name" value="PAPA-1"/>
    <property type="match status" value="1"/>
</dbReference>
<dbReference type="EnsemblPlants" id="Kaladp1071s0020.8.v1.1">
    <property type="protein sequence ID" value="Kaladp1071s0020.8.v1.1"/>
    <property type="gene ID" value="Kaladp1071s0020.v1.1"/>
</dbReference>
<feature type="compositionally biased region" description="Basic residues" evidence="2">
    <location>
        <begin position="17"/>
        <end position="28"/>
    </location>
</feature>
<dbReference type="OMA" id="GRMSEAN"/>
<keyword evidence="1" id="KW-0175">Coiled coil</keyword>
<feature type="compositionally biased region" description="Polar residues" evidence="2">
    <location>
        <begin position="73"/>
        <end position="88"/>
    </location>
</feature>
<organism evidence="4 5">
    <name type="scientific">Kalanchoe fedtschenkoi</name>
    <name type="common">Lavender scallops</name>
    <name type="synonym">South American air plant</name>
    <dbReference type="NCBI Taxonomy" id="63787"/>
    <lineage>
        <taxon>Eukaryota</taxon>
        <taxon>Viridiplantae</taxon>
        <taxon>Streptophyta</taxon>
        <taxon>Embryophyta</taxon>
        <taxon>Tracheophyta</taxon>
        <taxon>Spermatophyta</taxon>
        <taxon>Magnoliopsida</taxon>
        <taxon>eudicotyledons</taxon>
        <taxon>Gunneridae</taxon>
        <taxon>Pentapetalae</taxon>
        <taxon>Saxifragales</taxon>
        <taxon>Crassulaceae</taxon>
        <taxon>Kalanchoe</taxon>
    </lineage>
</organism>
<evidence type="ECO:0000259" key="3">
    <source>
        <dbReference type="SMART" id="SM01406"/>
    </source>
</evidence>
<feature type="coiled-coil region" evidence="1">
    <location>
        <begin position="386"/>
        <end position="452"/>
    </location>
</feature>
<dbReference type="CDD" id="cd23021">
    <property type="entry name" value="zf-HIT_IN80B"/>
    <property type="match status" value="1"/>
</dbReference>
<dbReference type="Gramene" id="Kaladp1071s0020.8.v1.1">
    <property type="protein sequence ID" value="Kaladp1071s0020.8.v1.1"/>
    <property type="gene ID" value="Kaladp1071s0020.v1.1"/>
</dbReference>
<feature type="compositionally biased region" description="Polar residues" evidence="2">
    <location>
        <begin position="108"/>
        <end position="130"/>
    </location>
</feature>
<dbReference type="PANTHER" id="PTHR21561:SF14">
    <property type="entry name" value="HIT ZINC FINGER AND PAPA-1-LIKE DOMAIN-CONTAINING PROTEIN"/>
    <property type="match status" value="1"/>
</dbReference>
<reference evidence="4" key="1">
    <citation type="submission" date="2021-01" db="UniProtKB">
        <authorList>
            <consortium name="EnsemblPlants"/>
        </authorList>
    </citation>
    <scope>IDENTIFICATION</scope>
</reference>
<feature type="domain" description="INO80 complex subunit B-like conserved region" evidence="3">
    <location>
        <begin position="394"/>
        <end position="479"/>
    </location>
</feature>
<feature type="region of interest" description="Disordered" evidence="2">
    <location>
        <begin position="108"/>
        <end position="140"/>
    </location>
</feature>
<dbReference type="PANTHER" id="PTHR21561">
    <property type="entry name" value="INO80 COMPLEX SUBUNIT B"/>
    <property type="match status" value="1"/>
</dbReference>
<evidence type="ECO:0000256" key="1">
    <source>
        <dbReference type="SAM" id="Coils"/>
    </source>
</evidence>
<feature type="region of interest" description="Disordered" evidence="2">
    <location>
        <begin position="260"/>
        <end position="335"/>
    </location>
</feature>
<feature type="compositionally biased region" description="Acidic residues" evidence="2">
    <location>
        <begin position="314"/>
        <end position="327"/>
    </location>
</feature>
<dbReference type="Gramene" id="Kaladp1071s0020.3.v1.1">
    <property type="protein sequence ID" value="Kaladp1071s0020.3.v1.1"/>
    <property type="gene ID" value="Kaladp1071s0020.v1.1"/>
</dbReference>
<feature type="compositionally biased region" description="Gly residues" evidence="2">
    <location>
        <begin position="1"/>
        <end position="14"/>
    </location>
</feature>
<dbReference type="EnsemblPlants" id="Kaladp1071s0020.1.v1.1">
    <property type="protein sequence ID" value="Kaladp1071s0020.1.v1.1"/>
    <property type="gene ID" value="Kaladp1071s0020.v1.1"/>
</dbReference>
<sequence length="539" mass="59840">MEGVGGSSLAGIGSGVTKKRSQPSRRPRTQAMVFSNYQSNWSVSSTPSDNMSKGSSEDNNDIDMNSRKKERTLNQCISNSSRMKSTDTFTEDDSKRCPIVIVDPVNRESSCTHTTRKVNGNGSSGQSGLISSDGPDSERKVRKVKLKLGGVTHTLHAKSQNDGASIGEPSLNQGNSDIGYSPAFDRGGGSPRIREKNMSLSDTNGRGKVIYKSKMTDDSVMENKFEAVRKSNRVPKRRIIDRSFEDGRYLDKLISSEVSGDNGLEYEDGEEGGNRKRSVSRALKRDTDRPHNFDARASQDSKSYRSGKSSDDIGYSDEEDIVSDEDLGGSKRKKARKFVDALGESRTELTVTTRQRALQTGKDILISGGSLIEFPNGLPPAPPRKQKEKTSEIEQQLKRAEALQKRRMQVEKANQELEAEAIRKILGQDSSRKKKENQIKKRQEELAQEKADNAMKLAPNVVRWTFGLNGIFVTFSEEMGLPSIFKQERPSYPPPREKCAGPSCPNKYKYRCSKTKLPLCSLQCYKAIQVPKQPSTPCQ</sequence>
<dbReference type="InterPro" id="IPR029523">
    <property type="entry name" value="INO80B/Ies2"/>
</dbReference>
<evidence type="ECO:0000313" key="4">
    <source>
        <dbReference type="EnsemblPlants" id="Kaladp1071s0020.3.v1.1"/>
    </source>
</evidence>
<accession>A0A7N0VLQ5</accession>
<feature type="region of interest" description="Disordered" evidence="2">
    <location>
        <begin position="1"/>
        <end position="93"/>
    </location>
</feature>
<dbReference type="Pfam" id="PF04438">
    <property type="entry name" value="zf-HIT"/>
    <property type="match status" value="1"/>
</dbReference>
<dbReference type="SMART" id="SM01406">
    <property type="entry name" value="PAPA-1"/>
    <property type="match status" value="1"/>
</dbReference>
<dbReference type="InterPro" id="IPR006880">
    <property type="entry name" value="INO80B_C"/>
</dbReference>
<protein>
    <recommendedName>
        <fullName evidence="3">INO80 complex subunit B-like conserved region domain-containing protein</fullName>
    </recommendedName>
</protein>
<dbReference type="Proteomes" id="UP000594263">
    <property type="component" value="Unplaced"/>
</dbReference>
<dbReference type="Gramene" id="Kaladp1071s0020.1.v1.1">
    <property type="protein sequence ID" value="Kaladp1071s0020.1.v1.1"/>
    <property type="gene ID" value="Kaladp1071s0020.v1.1"/>
</dbReference>
<dbReference type="GO" id="GO:0031011">
    <property type="term" value="C:Ino80 complex"/>
    <property type="evidence" value="ECO:0007669"/>
    <property type="project" value="InterPro"/>
</dbReference>
<name>A0A7N0VLQ5_KALFE</name>
<dbReference type="AlphaFoldDB" id="A0A7N0VLQ5"/>
<proteinExistence type="predicted"/>
<feature type="compositionally biased region" description="Basic and acidic residues" evidence="2">
    <location>
        <begin position="283"/>
        <end position="311"/>
    </location>
</feature>
<feature type="region of interest" description="Disordered" evidence="2">
    <location>
        <begin position="152"/>
        <end position="206"/>
    </location>
</feature>
<evidence type="ECO:0000313" key="5">
    <source>
        <dbReference type="Proteomes" id="UP000594263"/>
    </source>
</evidence>